<dbReference type="InterPro" id="IPR025979">
    <property type="entry name" value="ChrR-like_cupin_dom"/>
</dbReference>
<dbReference type="InterPro" id="IPR011051">
    <property type="entry name" value="RmlC_Cupin_sf"/>
</dbReference>
<accession>A0A6V8QT95</accession>
<evidence type="ECO:0000256" key="1">
    <source>
        <dbReference type="SAM" id="MobiDB-lite"/>
    </source>
</evidence>
<comment type="caution">
    <text evidence="3">The sequence shown here is derived from an EMBL/GenBank/DDBJ whole genome shotgun (WGS) entry which is preliminary data.</text>
</comment>
<dbReference type="InterPro" id="IPR014710">
    <property type="entry name" value="RmlC-like_jellyroll"/>
</dbReference>
<name>A0A6V8QT95_TRIAP</name>
<reference evidence="3 4" key="1">
    <citation type="submission" date="2020-07" db="EMBL/GenBank/DDBJ databases">
        <title>Trichoderma asperellum IC-1 whole genome shotgun sequence.</title>
        <authorList>
            <person name="Kanamasa S."/>
            <person name="Takahashi H."/>
        </authorList>
    </citation>
    <scope>NUCLEOTIDE SEQUENCE [LARGE SCALE GENOMIC DNA]</scope>
    <source>
        <strain evidence="3 4">IC-1</strain>
    </source>
</reference>
<dbReference type="EMBL" id="BLZH01000005">
    <property type="protein sequence ID" value="GFP55831.1"/>
    <property type="molecule type" value="Genomic_DNA"/>
</dbReference>
<dbReference type="CDD" id="cd20302">
    <property type="entry name" value="cupin_DAD"/>
    <property type="match status" value="1"/>
</dbReference>
<evidence type="ECO:0000313" key="3">
    <source>
        <dbReference type="EMBL" id="GFP55831.1"/>
    </source>
</evidence>
<dbReference type="Proteomes" id="UP000517252">
    <property type="component" value="Unassembled WGS sequence"/>
</dbReference>
<dbReference type="OrthoDB" id="4525710at2759"/>
<feature type="compositionally biased region" description="Basic and acidic residues" evidence="1">
    <location>
        <begin position="18"/>
        <end position="30"/>
    </location>
</feature>
<dbReference type="AlphaFoldDB" id="A0A6V8QT95"/>
<feature type="domain" description="ChrR-like cupin" evidence="2">
    <location>
        <begin position="53"/>
        <end position="150"/>
    </location>
</feature>
<evidence type="ECO:0000313" key="4">
    <source>
        <dbReference type="Proteomes" id="UP000517252"/>
    </source>
</evidence>
<sequence length="298" mass="33004">MAHSTTTPDLVPEPVSKLPERPKADGSALNEHERSEIAFVDKYSAPDVYINEKNDTLWFPWIGPIELKPMRMENRTGTFVVGLRSKVAASLGKHRHRGTVTAITMSGEWGYKEYDWVARPGDWVCENPGVIHTLSVEDSTDIVFTVTGSIEFLNDDDSLKFTLDIFSFAKLYYDHCRAETAPNDFQHSSPLFTIDEAAGVGSTAGPVSCRKLDDDRAIQAVEFLGSAYCVFENLPLQFNGHSRNLGRGGAAVYIPQRRFQVSTEGRLVIAAAFDVCWAGVRPGHDVAHDLAKRLKTNA</sequence>
<dbReference type="SUPFAM" id="SSF51182">
    <property type="entry name" value="RmlC-like cupins"/>
    <property type="match status" value="1"/>
</dbReference>
<gene>
    <name evidence="3" type="ORF">TASIC1_0005068900</name>
</gene>
<dbReference type="Gene3D" id="2.60.120.10">
    <property type="entry name" value="Jelly Rolls"/>
    <property type="match status" value="1"/>
</dbReference>
<feature type="region of interest" description="Disordered" evidence="1">
    <location>
        <begin position="1"/>
        <end position="30"/>
    </location>
</feature>
<protein>
    <recommendedName>
        <fullName evidence="2">ChrR-like cupin domain-containing protein</fullName>
    </recommendedName>
</protein>
<dbReference type="Pfam" id="PF12973">
    <property type="entry name" value="Cupin_7"/>
    <property type="match status" value="1"/>
</dbReference>
<evidence type="ECO:0000259" key="2">
    <source>
        <dbReference type="Pfam" id="PF12973"/>
    </source>
</evidence>
<proteinExistence type="predicted"/>
<organism evidence="3 4">
    <name type="scientific">Trichoderma asperellum</name>
    <name type="common">Filamentous fungus</name>
    <dbReference type="NCBI Taxonomy" id="101201"/>
    <lineage>
        <taxon>Eukaryota</taxon>
        <taxon>Fungi</taxon>
        <taxon>Dikarya</taxon>
        <taxon>Ascomycota</taxon>
        <taxon>Pezizomycotina</taxon>
        <taxon>Sordariomycetes</taxon>
        <taxon>Hypocreomycetidae</taxon>
        <taxon>Hypocreales</taxon>
        <taxon>Hypocreaceae</taxon>
        <taxon>Trichoderma</taxon>
    </lineage>
</organism>